<keyword evidence="2" id="KW-0313">Glucose metabolism</keyword>
<dbReference type="InterPro" id="IPR019405">
    <property type="entry name" value="Lactonase_7-beta_prop"/>
</dbReference>
<evidence type="ECO:0000313" key="4">
    <source>
        <dbReference type="Proteomes" id="UP000609172"/>
    </source>
</evidence>
<dbReference type="PANTHER" id="PTHR30344">
    <property type="entry name" value="6-PHOSPHOGLUCONOLACTONASE-RELATED"/>
    <property type="match status" value="1"/>
</dbReference>
<dbReference type="InterPro" id="IPR015943">
    <property type="entry name" value="WD40/YVTN_repeat-like_dom_sf"/>
</dbReference>
<name>A0A934PP16_9FLAO</name>
<comment type="caution">
    <text evidence="3">The sequence shown here is derived from an EMBL/GenBank/DDBJ whole genome shotgun (WGS) entry which is preliminary data.</text>
</comment>
<dbReference type="SUPFAM" id="SSF51004">
    <property type="entry name" value="C-terminal (heme d1) domain of cytochrome cd1-nitrite reductase"/>
    <property type="match status" value="1"/>
</dbReference>
<comment type="similarity">
    <text evidence="1">Belongs to the cycloisomerase 2 family.</text>
</comment>
<dbReference type="GO" id="GO:0005829">
    <property type="term" value="C:cytosol"/>
    <property type="evidence" value="ECO:0007669"/>
    <property type="project" value="TreeGrafter"/>
</dbReference>
<organism evidence="3 4">
    <name type="scientific">Flavobacterium agrisoli</name>
    <dbReference type="NCBI Taxonomy" id="2793066"/>
    <lineage>
        <taxon>Bacteria</taxon>
        <taxon>Pseudomonadati</taxon>
        <taxon>Bacteroidota</taxon>
        <taxon>Flavobacteriia</taxon>
        <taxon>Flavobacteriales</taxon>
        <taxon>Flavobacteriaceae</taxon>
        <taxon>Flavobacterium</taxon>
    </lineage>
</organism>
<evidence type="ECO:0000256" key="1">
    <source>
        <dbReference type="ARBA" id="ARBA00005564"/>
    </source>
</evidence>
<sequence length="375" mass="41921">MKKMTILAVMLSIWSLKAQKNKLNLLIGTYTTSCESSGIYNYLFDTETGELSFKSESEKVINPSYLAVSEDHKRVYSVNKRIYSVNEGGMESYISAFDYDVKTGKFKFLNKQNSGGANPCYIITDDENVITANYTGGSLAVFKKTATGISETKQVLQHVGKGSNPERQEAPHVHMVYFSPDKKYVLSNDLGLDKIFIYEYHPKAEKEILTLKKEVSVKAGSGPRHLMFGKNGKNVYLLNELNGSLFVFDYQNGELQLIQETTVVSPDFKGEVSAADIHISPDGKFLYATNRGEANDVTAFKIENNGKLQFVQRVSTGGKGPRNFTIDPTGNFLLVGHQYTNDIVLFERDKKSGKLKQRDKKTPLCSPVCLVFLNE</sequence>
<dbReference type="InterPro" id="IPR050282">
    <property type="entry name" value="Cycloisomerase_2"/>
</dbReference>
<keyword evidence="2" id="KW-0119">Carbohydrate metabolism</keyword>
<dbReference type="Proteomes" id="UP000609172">
    <property type="component" value="Unassembled WGS sequence"/>
</dbReference>
<dbReference type="PANTHER" id="PTHR30344:SF1">
    <property type="entry name" value="6-PHOSPHOGLUCONOLACTONASE"/>
    <property type="match status" value="1"/>
</dbReference>
<proteinExistence type="inferred from homology"/>
<dbReference type="FunFam" id="2.130.10.10:FF:000306">
    <property type="entry name" value="3-carboxymuconate cyclase"/>
    <property type="match status" value="1"/>
</dbReference>
<evidence type="ECO:0000256" key="2">
    <source>
        <dbReference type="ARBA" id="ARBA00022526"/>
    </source>
</evidence>
<dbReference type="AlphaFoldDB" id="A0A934PP16"/>
<dbReference type="GO" id="GO:0006006">
    <property type="term" value="P:glucose metabolic process"/>
    <property type="evidence" value="ECO:0007669"/>
    <property type="project" value="UniProtKB-KW"/>
</dbReference>
<gene>
    <name evidence="3" type="ORF">I5M07_09165</name>
</gene>
<dbReference type="Gene3D" id="2.130.10.10">
    <property type="entry name" value="YVTN repeat-like/Quinoprotein amine dehydrogenase"/>
    <property type="match status" value="1"/>
</dbReference>
<keyword evidence="4" id="KW-1185">Reference proteome</keyword>
<dbReference type="GO" id="GO:0017057">
    <property type="term" value="F:6-phosphogluconolactonase activity"/>
    <property type="evidence" value="ECO:0007669"/>
    <property type="project" value="TreeGrafter"/>
</dbReference>
<protein>
    <submittedName>
        <fullName evidence="3">Lactonase family protein</fullName>
    </submittedName>
</protein>
<evidence type="ECO:0000313" key="3">
    <source>
        <dbReference type="EMBL" id="MBK0370011.1"/>
    </source>
</evidence>
<dbReference type="EMBL" id="JAEHFV010000003">
    <property type="protein sequence ID" value="MBK0370011.1"/>
    <property type="molecule type" value="Genomic_DNA"/>
</dbReference>
<dbReference type="Pfam" id="PF10282">
    <property type="entry name" value="Lactonase"/>
    <property type="match status" value="1"/>
</dbReference>
<dbReference type="InterPro" id="IPR011048">
    <property type="entry name" value="Haem_d1_sf"/>
</dbReference>
<dbReference type="RefSeq" id="WP_200106095.1">
    <property type="nucleotide sequence ID" value="NZ_JAEHFV010000003.1"/>
</dbReference>
<reference evidence="3" key="1">
    <citation type="submission" date="2020-12" db="EMBL/GenBank/DDBJ databases">
        <title>Bacterial novel species Flavobacterium sp. SE-1-e isolated from soil.</title>
        <authorList>
            <person name="Jung H.-Y."/>
        </authorList>
    </citation>
    <scope>NUCLEOTIDE SEQUENCE</scope>
    <source>
        <strain evidence="3">SE-1-e</strain>
    </source>
</reference>
<accession>A0A934PP16</accession>